<evidence type="ECO:0000256" key="1">
    <source>
        <dbReference type="SAM" id="Phobius"/>
    </source>
</evidence>
<evidence type="ECO:0000313" key="2">
    <source>
        <dbReference type="EMBL" id="KAJ1136465.1"/>
    </source>
</evidence>
<proteinExistence type="predicted"/>
<evidence type="ECO:0000313" key="3">
    <source>
        <dbReference type="Proteomes" id="UP001066276"/>
    </source>
</evidence>
<sequence length="105" mass="11123">QQFVRQCKGRGQKCTVSCRYNAFLAFPGVAGWCSKALAAAPCATGPVNGALSLMVSGYFIALMGNVVVLVYSPRCQALLNLCDSLANVKCKLLSLESLSFKIPSS</sequence>
<keyword evidence="1" id="KW-1133">Transmembrane helix</keyword>
<dbReference type="Proteomes" id="UP001066276">
    <property type="component" value="Chromosome 6"/>
</dbReference>
<feature type="transmembrane region" description="Helical" evidence="1">
    <location>
        <begin position="20"/>
        <end position="38"/>
    </location>
</feature>
<feature type="non-terminal residue" evidence="2">
    <location>
        <position position="105"/>
    </location>
</feature>
<dbReference type="EMBL" id="JANPWB010000010">
    <property type="protein sequence ID" value="KAJ1136465.1"/>
    <property type="molecule type" value="Genomic_DNA"/>
</dbReference>
<keyword evidence="1" id="KW-0472">Membrane</keyword>
<protein>
    <submittedName>
        <fullName evidence="2">Uncharacterized protein</fullName>
    </submittedName>
</protein>
<accession>A0AAV7QBA2</accession>
<name>A0AAV7QBA2_PLEWA</name>
<reference evidence="2" key="1">
    <citation type="journal article" date="2022" name="bioRxiv">
        <title>Sequencing and chromosome-scale assembly of the giantPleurodeles waltlgenome.</title>
        <authorList>
            <person name="Brown T."/>
            <person name="Elewa A."/>
            <person name="Iarovenko S."/>
            <person name="Subramanian E."/>
            <person name="Araus A.J."/>
            <person name="Petzold A."/>
            <person name="Susuki M."/>
            <person name="Suzuki K.-i.T."/>
            <person name="Hayashi T."/>
            <person name="Toyoda A."/>
            <person name="Oliveira C."/>
            <person name="Osipova E."/>
            <person name="Leigh N.D."/>
            <person name="Simon A."/>
            <person name="Yun M.H."/>
        </authorList>
    </citation>
    <scope>NUCLEOTIDE SEQUENCE</scope>
    <source>
        <strain evidence="2">20211129_DDA</strain>
        <tissue evidence="2">Liver</tissue>
    </source>
</reference>
<keyword evidence="3" id="KW-1185">Reference proteome</keyword>
<keyword evidence="1" id="KW-0812">Transmembrane</keyword>
<comment type="caution">
    <text evidence="2">The sequence shown here is derived from an EMBL/GenBank/DDBJ whole genome shotgun (WGS) entry which is preliminary data.</text>
</comment>
<organism evidence="2 3">
    <name type="scientific">Pleurodeles waltl</name>
    <name type="common">Iberian ribbed newt</name>
    <dbReference type="NCBI Taxonomy" id="8319"/>
    <lineage>
        <taxon>Eukaryota</taxon>
        <taxon>Metazoa</taxon>
        <taxon>Chordata</taxon>
        <taxon>Craniata</taxon>
        <taxon>Vertebrata</taxon>
        <taxon>Euteleostomi</taxon>
        <taxon>Amphibia</taxon>
        <taxon>Batrachia</taxon>
        <taxon>Caudata</taxon>
        <taxon>Salamandroidea</taxon>
        <taxon>Salamandridae</taxon>
        <taxon>Pleurodelinae</taxon>
        <taxon>Pleurodeles</taxon>
    </lineage>
</organism>
<dbReference type="AlphaFoldDB" id="A0AAV7QBA2"/>
<feature type="transmembrane region" description="Helical" evidence="1">
    <location>
        <begin position="50"/>
        <end position="71"/>
    </location>
</feature>
<gene>
    <name evidence="2" type="ORF">NDU88_002881</name>
</gene>
<feature type="non-terminal residue" evidence="2">
    <location>
        <position position="1"/>
    </location>
</feature>